<dbReference type="Proteomes" id="UP001233271">
    <property type="component" value="Chromosome 7a"/>
</dbReference>
<evidence type="ECO:0000256" key="2">
    <source>
        <dbReference type="SAM" id="SignalP"/>
    </source>
</evidence>
<dbReference type="KEGG" id="ccac:CcaHIS019_0701340"/>
<evidence type="ECO:0000256" key="1">
    <source>
        <dbReference type="SAM" id="MobiDB-lite"/>
    </source>
</evidence>
<gene>
    <name evidence="3" type="ORF">CcaverHIS019_0701340</name>
</gene>
<feature type="signal peptide" evidence="2">
    <location>
        <begin position="1"/>
        <end position="21"/>
    </location>
</feature>
<keyword evidence="4" id="KW-1185">Reference proteome</keyword>
<dbReference type="RefSeq" id="XP_060459827.1">
    <property type="nucleotide sequence ID" value="XM_060603543.1"/>
</dbReference>
<name>A0AA48QYI2_9TREE</name>
<sequence length="135" mass="14523">MVYLFGLAVVFIAVILFWVAASPTASRPELIIVEDDTLPPHLIVDMPPRTPCPGLDGGLEPAPGYTTRPATPRPMQPPAELELHMASFGPPVSVAPSSPIAIDVTRMPARPQTARRKHNQRRGGRVAEVAFIATV</sequence>
<keyword evidence="2" id="KW-0732">Signal</keyword>
<reference evidence="3" key="1">
    <citation type="journal article" date="2023" name="BMC Genomics">
        <title>Chromosome-level genome assemblies of Cutaneotrichosporon spp. (Trichosporonales, Basidiomycota) reveal imbalanced evolution between nucleotide sequences and chromosome synteny.</title>
        <authorList>
            <person name="Kobayashi Y."/>
            <person name="Kayamori A."/>
            <person name="Aoki K."/>
            <person name="Shiwa Y."/>
            <person name="Matsutani M."/>
            <person name="Fujita N."/>
            <person name="Sugita T."/>
            <person name="Iwasaki W."/>
            <person name="Tanaka N."/>
            <person name="Takashima M."/>
        </authorList>
    </citation>
    <scope>NUCLEOTIDE SEQUENCE</scope>
    <source>
        <strain evidence="3">HIS019</strain>
    </source>
</reference>
<protein>
    <recommendedName>
        <fullName evidence="5">Secreted protein</fullName>
    </recommendedName>
</protein>
<dbReference type="GeneID" id="85498432"/>
<organism evidence="3 4">
    <name type="scientific">Cutaneotrichosporon cavernicola</name>
    <dbReference type="NCBI Taxonomy" id="279322"/>
    <lineage>
        <taxon>Eukaryota</taxon>
        <taxon>Fungi</taxon>
        <taxon>Dikarya</taxon>
        <taxon>Basidiomycota</taxon>
        <taxon>Agaricomycotina</taxon>
        <taxon>Tremellomycetes</taxon>
        <taxon>Trichosporonales</taxon>
        <taxon>Trichosporonaceae</taxon>
        <taxon>Cutaneotrichosporon</taxon>
    </lineage>
</organism>
<evidence type="ECO:0000313" key="3">
    <source>
        <dbReference type="EMBL" id="BEI94562.1"/>
    </source>
</evidence>
<feature type="region of interest" description="Disordered" evidence="1">
    <location>
        <begin position="55"/>
        <end position="77"/>
    </location>
</feature>
<dbReference type="AlphaFoldDB" id="A0AA48QYI2"/>
<proteinExistence type="predicted"/>
<feature type="chain" id="PRO_5041381147" description="Secreted protein" evidence="2">
    <location>
        <begin position="22"/>
        <end position="135"/>
    </location>
</feature>
<dbReference type="EMBL" id="AP028218">
    <property type="protein sequence ID" value="BEI94562.1"/>
    <property type="molecule type" value="Genomic_DNA"/>
</dbReference>
<accession>A0AA48QYI2</accession>
<evidence type="ECO:0008006" key="5">
    <source>
        <dbReference type="Google" id="ProtNLM"/>
    </source>
</evidence>
<evidence type="ECO:0000313" key="4">
    <source>
        <dbReference type="Proteomes" id="UP001233271"/>
    </source>
</evidence>